<dbReference type="EMBL" id="BK016133">
    <property type="protein sequence ID" value="DAF97556.1"/>
    <property type="molecule type" value="Genomic_DNA"/>
</dbReference>
<feature type="region of interest" description="Disordered" evidence="1">
    <location>
        <begin position="189"/>
        <end position="220"/>
    </location>
</feature>
<evidence type="ECO:0000256" key="1">
    <source>
        <dbReference type="SAM" id="MobiDB-lite"/>
    </source>
</evidence>
<accession>A0A8S5UT23</accession>
<evidence type="ECO:0000313" key="2">
    <source>
        <dbReference type="EMBL" id="DAF97556.1"/>
    </source>
</evidence>
<feature type="compositionally biased region" description="Polar residues" evidence="1">
    <location>
        <begin position="201"/>
        <end position="210"/>
    </location>
</feature>
<reference evidence="2" key="1">
    <citation type="journal article" date="2021" name="Proc. Natl. Acad. Sci. U.S.A.">
        <title>A Catalog of Tens of Thousands of Viruses from Human Metagenomes Reveals Hidden Associations with Chronic Diseases.</title>
        <authorList>
            <person name="Tisza M.J."/>
            <person name="Buck C.B."/>
        </authorList>
    </citation>
    <scope>NUCLEOTIDE SEQUENCE</scope>
    <source>
        <strain evidence="2">CtijX18</strain>
    </source>
</reference>
<organism evidence="2">
    <name type="scientific">Myoviridae sp. ctijX18</name>
    <dbReference type="NCBI Taxonomy" id="2825154"/>
    <lineage>
        <taxon>Viruses</taxon>
        <taxon>Duplodnaviria</taxon>
        <taxon>Heunggongvirae</taxon>
        <taxon>Uroviricota</taxon>
        <taxon>Caudoviricetes</taxon>
    </lineage>
</organism>
<proteinExistence type="predicted"/>
<name>A0A8S5UT23_9CAUD</name>
<feature type="compositionally biased region" description="Basic and acidic residues" evidence="1">
    <location>
        <begin position="189"/>
        <end position="200"/>
    </location>
</feature>
<protein>
    <submittedName>
        <fullName evidence="2">Uncharacterized protein</fullName>
    </submittedName>
</protein>
<sequence>MAEINLLEQEKNTSFSEINSVEEAMNISIKEHMATIQDIRRQMDEELSTMDVHDYINNYLARHCGFVSTDDPYDDTTWLEFAGGVYRPVNLTHKGKVVAQVPSIYPDGFYHLVSADKETVEPGDDTVGGTLVKINQYAENYHELGTAERKNYFDALASRVSPEAIEAHKQKWKEFFKVMGVLDIADKLKEEAQPTQEESKPSTQSVNNVSLDFISDDEDY</sequence>